<keyword evidence="10" id="KW-1185">Reference proteome</keyword>
<feature type="transmembrane region" description="Helical" evidence="7">
    <location>
        <begin position="220"/>
        <end position="238"/>
    </location>
</feature>
<comment type="subcellular location">
    <subcellularLocation>
        <location evidence="1">Cell membrane</location>
        <topology evidence="1">Multi-pass membrane protein</topology>
    </subcellularLocation>
</comment>
<evidence type="ECO:0000256" key="7">
    <source>
        <dbReference type="SAM" id="Phobius"/>
    </source>
</evidence>
<name>A0ABT1YKY9_9BACL</name>
<feature type="transmembrane region" description="Helical" evidence="7">
    <location>
        <begin position="83"/>
        <end position="110"/>
    </location>
</feature>
<keyword evidence="6 7" id="KW-0472">Membrane</keyword>
<keyword evidence="4 7" id="KW-0812">Transmembrane</keyword>
<accession>A0ABT1YKY9</accession>
<comment type="caution">
    <text evidence="9">The sequence shown here is derived from an EMBL/GenBank/DDBJ whole genome shotgun (WGS) entry which is preliminary data.</text>
</comment>
<organism evidence="9 10">
    <name type="scientific">Paenibacillus radicis</name>
    <name type="common">ex Xue et al. 2023</name>
    <dbReference type="NCBI Taxonomy" id="2972489"/>
    <lineage>
        <taxon>Bacteria</taxon>
        <taxon>Bacillati</taxon>
        <taxon>Bacillota</taxon>
        <taxon>Bacilli</taxon>
        <taxon>Bacillales</taxon>
        <taxon>Paenibacillaceae</taxon>
        <taxon>Paenibacillus</taxon>
    </lineage>
</organism>
<gene>
    <name evidence="9" type="ORF">NV381_19550</name>
</gene>
<dbReference type="InterPro" id="IPR036259">
    <property type="entry name" value="MFS_trans_sf"/>
</dbReference>
<feature type="transmembrane region" description="Helical" evidence="7">
    <location>
        <begin position="253"/>
        <end position="272"/>
    </location>
</feature>
<evidence type="ECO:0000313" key="10">
    <source>
        <dbReference type="Proteomes" id="UP001300012"/>
    </source>
</evidence>
<evidence type="ECO:0000256" key="6">
    <source>
        <dbReference type="ARBA" id="ARBA00023136"/>
    </source>
</evidence>
<sequence length="399" mass="43381">MKNTAITYKFHPIVQYLFVGTAMSRIATSMTLPFLTVYMIKYSSMSSVEIGLTIGSASLASMLFGFFGGILSDKFGRVPVMKISLFVWSAVFFLFAWNPYTWIFVLLNLLNGLCKSAFEPVSVALISDLTPRESRFRAFSIRYTAANIGFAVGPLIGTACGISGGGLAFLITGCFYLVYGITFCLLLKAYRCKNSVSGLPDVQKDVSLGTAVKALACDRALLLFLSGGILVEFTYSQLSTLSAYVTEYFENGVWLYSCLLTVNALTVVGLQLPISNYLEKKSPLSTVKAGNLLYAAGGIGFAVAPNWWLMVLSMIVFSLGEILCFPAGNELMIRIAPTSLRGAYLGAQNCKELGRFMGPVIGMPILSHWGILPLFIVIGVLGFISTYCYWRGGAMKALN</sequence>
<reference evidence="9 10" key="1">
    <citation type="submission" date="2022-08" db="EMBL/GenBank/DDBJ databases">
        <title>Paenibacillus endoradicis sp. nov., Paenibacillus radicibacter sp. nov and Paenibacillus pararadicis sp. nov., three cold-adapted plant growth-promoting bacteria isolated from root of Larix gmelinii in Great Khingan.</title>
        <authorList>
            <person name="Xue H."/>
        </authorList>
    </citation>
    <scope>NUCLEOTIDE SEQUENCE [LARGE SCALE GENOMIC DNA]</scope>
    <source>
        <strain evidence="9 10">N5-1-1-5</strain>
    </source>
</reference>
<dbReference type="InterPro" id="IPR011701">
    <property type="entry name" value="MFS"/>
</dbReference>
<evidence type="ECO:0000313" key="9">
    <source>
        <dbReference type="EMBL" id="MCR8633380.1"/>
    </source>
</evidence>
<evidence type="ECO:0000256" key="2">
    <source>
        <dbReference type="ARBA" id="ARBA00022448"/>
    </source>
</evidence>
<dbReference type="InterPro" id="IPR020846">
    <property type="entry name" value="MFS_dom"/>
</dbReference>
<keyword evidence="3" id="KW-1003">Cell membrane</keyword>
<feature type="transmembrane region" description="Helical" evidence="7">
    <location>
        <begin position="366"/>
        <end position="390"/>
    </location>
</feature>
<feature type="transmembrane region" description="Helical" evidence="7">
    <location>
        <begin position="292"/>
        <end position="317"/>
    </location>
</feature>
<dbReference type="Proteomes" id="UP001300012">
    <property type="component" value="Unassembled WGS sequence"/>
</dbReference>
<feature type="transmembrane region" description="Helical" evidence="7">
    <location>
        <begin position="50"/>
        <end position="71"/>
    </location>
</feature>
<keyword evidence="2" id="KW-0813">Transport</keyword>
<dbReference type="RefSeq" id="WP_258214956.1">
    <property type="nucleotide sequence ID" value="NZ_JANQBD010000014.1"/>
</dbReference>
<dbReference type="EMBL" id="JANQBD010000014">
    <property type="protein sequence ID" value="MCR8633380.1"/>
    <property type="molecule type" value="Genomic_DNA"/>
</dbReference>
<dbReference type="PROSITE" id="PS50850">
    <property type="entry name" value="MFS"/>
    <property type="match status" value="1"/>
</dbReference>
<dbReference type="Pfam" id="PF07690">
    <property type="entry name" value="MFS_1"/>
    <property type="match status" value="1"/>
</dbReference>
<dbReference type="CDD" id="cd17329">
    <property type="entry name" value="MFS_MdtH_MDR_like"/>
    <property type="match status" value="1"/>
</dbReference>
<proteinExistence type="predicted"/>
<evidence type="ECO:0000256" key="5">
    <source>
        <dbReference type="ARBA" id="ARBA00022989"/>
    </source>
</evidence>
<feature type="domain" description="Major facilitator superfamily (MFS) profile" evidence="8">
    <location>
        <begin position="13"/>
        <end position="394"/>
    </location>
</feature>
<keyword evidence="5 7" id="KW-1133">Transmembrane helix</keyword>
<dbReference type="Gene3D" id="1.20.1250.20">
    <property type="entry name" value="MFS general substrate transporter like domains"/>
    <property type="match status" value="1"/>
</dbReference>
<evidence type="ECO:0000259" key="8">
    <source>
        <dbReference type="PROSITE" id="PS50850"/>
    </source>
</evidence>
<feature type="transmembrane region" description="Helical" evidence="7">
    <location>
        <begin position="165"/>
        <end position="187"/>
    </location>
</feature>
<protein>
    <submittedName>
        <fullName evidence="9">MFS transporter</fullName>
    </submittedName>
</protein>
<evidence type="ECO:0000256" key="4">
    <source>
        <dbReference type="ARBA" id="ARBA00022692"/>
    </source>
</evidence>
<feature type="transmembrane region" description="Helical" evidence="7">
    <location>
        <begin position="13"/>
        <end position="38"/>
    </location>
</feature>
<dbReference type="PANTHER" id="PTHR43414:SF1">
    <property type="entry name" value="PEPTIDE PERMEASE"/>
    <property type="match status" value="1"/>
</dbReference>
<dbReference type="PANTHER" id="PTHR43414">
    <property type="entry name" value="MULTIDRUG RESISTANCE PROTEIN MDTG"/>
    <property type="match status" value="1"/>
</dbReference>
<dbReference type="SUPFAM" id="SSF103473">
    <property type="entry name" value="MFS general substrate transporter"/>
    <property type="match status" value="1"/>
</dbReference>
<evidence type="ECO:0000256" key="3">
    <source>
        <dbReference type="ARBA" id="ARBA00022475"/>
    </source>
</evidence>
<evidence type="ECO:0000256" key="1">
    <source>
        <dbReference type="ARBA" id="ARBA00004651"/>
    </source>
</evidence>